<dbReference type="InterPro" id="IPR029068">
    <property type="entry name" value="Glyas_Bleomycin-R_OHBP_Dase"/>
</dbReference>
<dbReference type="Pfam" id="PF13468">
    <property type="entry name" value="Glyoxalase_3"/>
    <property type="match status" value="1"/>
</dbReference>
<reference evidence="2 3" key="1">
    <citation type="submission" date="2016-10" db="EMBL/GenBank/DDBJ databases">
        <authorList>
            <person name="de Groot N.N."/>
        </authorList>
    </citation>
    <scope>NUCLEOTIDE SEQUENCE [LARGE SCALE GENOMIC DNA]</scope>
    <source>
        <strain evidence="2 3">DSM 19548</strain>
    </source>
</reference>
<organism evidence="2 3">
    <name type="scientific">Tropicimonas isoalkanivorans</name>
    <dbReference type="NCBI Taxonomy" id="441112"/>
    <lineage>
        <taxon>Bacteria</taxon>
        <taxon>Pseudomonadati</taxon>
        <taxon>Pseudomonadota</taxon>
        <taxon>Alphaproteobacteria</taxon>
        <taxon>Rhodobacterales</taxon>
        <taxon>Roseobacteraceae</taxon>
        <taxon>Tropicimonas</taxon>
    </lineage>
</organism>
<evidence type="ECO:0000259" key="1">
    <source>
        <dbReference type="PROSITE" id="PS51819"/>
    </source>
</evidence>
<keyword evidence="3" id="KW-1185">Reference proteome</keyword>
<proteinExistence type="predicted"/>
<accession>A0A1I1KNV1</accession>
<sequence>MTLAFDHFVLLVRDLDAAQRDFEALGFTVQDRADTEHGKTRFKFVPFEDGSYILLTSYTSPEAQAAHRLGEVLDAGEGWADWSFAVADAEDVRARLDAANLPSKGPVRVSNVIADGAPWALDLLMCGRGANGDVCLPFVVSDVEGRAARIPSPKPHRNGATGLKSLTLSTESPEAVVKSLAALGGTEVAKGHFVFGEVSVTVAPIDTPQGRPGGGMVEAVLTGPVSRTFDIALSHGAPMRMEAS</sequence>
<evidence type="ECO:0000313" key="3">
    <source>
        <dbReference type="Proteomes" id="UP000198728"/>
    </source>
</evidence>
<dbReference type="PANTHER" id="PTHR40265:SF1">
    <property type="entry name" value="GLYOXALASE-LIKE DOMAIN-CONTAINING PROTEIN"/>
    <property type="match status" value="1"/>
</dbReference>
<dbReference type="Proteomes" id="UP000198728">
    <property type="component" value="Unassembled WGS sequence"/>
</dbReference>
<dbReference type="Gene3D" id="3.10.180.10">
    <property type="entry name" value="2,3-Dihydroxybiphenyl 1,2-Dioxygenase, domain 1"/>
    <property type="match status" value="1"/>
</dbReference>
<dbReference type="STRING" id="441112.SAMN04488094_10725"/>
<dbReference type="InterPro" id="IPR037523">
    <property type="entry name" value="VOC_core"/>
</dbReference>
<dbReference type="EMBL" id="FOLG01000007">
    <property type="protein sequence ID" value="SFC62546.1"/>
    <property type="molecule type" value="Genomic_DNA"/>
</dbReference>
<feature type="domain" description="VOC" evidence="1">
    <location>
        <begin position="4"/>
        <end position="141"/>
    </location>
</feature>
<dbReference type="OrthoDB" id="9812467at2"/>
<name>A0A1I1KNV1_9RHOB</name>
<dbReference type="InterPro" id="IPR025870">
    <property type="entry name" value="Glyoxalase-like_dom"/>
</dbReference>
<dbReference type="PROSITE" id="PS51819">
    <property type="entry name" value="VOC"/>
    <property type="match status" value="1"/>
</dbReference>
<dbReference type="PANTHER" id="PTHR40265">
    <property type="entry name" value="BLL2707 PROTEIN"/>
    <property type="match status" value="1"/>
</dbReference>
<dbReference type="RefSeq" id="WP_093361037.1">
    <property type="nucleotide sequence ID" value="NZ_FOLG01000007.1"/>
</dbReference>
<gene>
    <name evidence="2" type="ORF">SAMN04488094_10725</name>
</gene>
<dbReference type="CDD" id="cd06587">
    <property type="entry name" value="VOC"/>
    <property type="match status" value="1"/>
</dbReference>
<dbReference type="SUPFAM" id="SSF54593">
    <property type="entry name" value="Glyoxalase/Bleomycin resistance protein/Dihydroxybiphenyl dioxygenase"/>
    <property type="match status" value="1"/>
</dbReference>
<protein>
    <submittedName>
        <fullName evidence="2">Glyoxalase-like domain-containing protein</fullName>
    </submittedName>
</protein>
<dbReference type="AlphaFoldDB" id="A0A1I1KNV1"/>
<evidence type="ECO:0000313" key="2">
    <source>
        <dbReference type="EMBL" id="SFC62546.1"/>
    </source>
</evidence>